<dbReference type="GO" id="GO:0005634">
    <property type="term" value="C:nucleus"/>
    <property type="evidence" value="ECO:0007669"/>
    <property type="project" value="TreeGrafter"/>
</dbReference>
<dbReference type="PROSITE" id="PS50048">
    <property type="entry name" value="ZN2_CY6_FUNGAL_2"/>
    <property type="match status" value="1"/>
</dbReference>
<keyword evidence="8" id="KW-1185">Reference proteome</keyword>
<evidence type="ECO:0000256" key="5">
    <source>
        <dbReference type="SAM" id="MobiDB-lite"/>
    </source>
</evidence>
<keyword evidence="4" id="KW-0539">Nucleus</keyword>
<feature type="region of interest" description="Disordered" evidence="5">
    <location>
        <begin position="560"/>
        <end position="579"/>
    </location>
</feature>
<dbReference type="GO" id="GO:0045944">
    <property type="term" value="P:positive regulation of transcription by RNA polymerase II"/>
    <property type="evidence" value="ECO:0007669"/>
    <property type="project" value="TreeGrafter"/>
</dbReference>
<dbReference type="STRING" id="13370.A0A448YH41"/>
<dbReference type="GO" id="GO:0000978">
    <property type="term" value="F:RNA polymerase II cis-regulatory region sequence-specific DNA binding"/>
    <property type="evidence" value="ECO:0007669"/>
    <property type="project" value="TreeGrafter"/>
</dbReference>
<evidence type="ECO:0000256" key="4">
    <source>
        <dbReference type="ARBA" id="ARBA00023242"/>
    </source>
</evidence>
<feature type="compositionally biased region" description="Polar residues" evidence="5">
    <location>
        <begin position="106"/>
        <end position="123"/>
    </location>
</feature>
<dbReference type="GO" id="GO:0000981">
    <property type="term" value="F:DNA-binding transcription factor activity, RNA polymerase II-specific"/>
    <property type="evidence" value="ECO:0007669"/>
    <property type="project" value="InterPro"/>
</dbReference>
<dbReference type="Pfam" id="PF00172">
    <property type="entry name" value="Zn_clus"/>
    <property type="match status" value="1"/>
</dbReference>
<organism evidence="7 8">
    <name type="scientific">Brettanomyces naardenensis</name>
    <name type="common">Yeast</name>
    <dbReference type="NCBI Taxonomy" id="13370"/>
    <lineage>
        <taxon>Eukaryota</taxon>
        <taxon>Fungi</taxon>
        <taxon>Dikarya</taxon>
        <taxon>Ascomycota</taxon>
        <taxon>Saccharomycotina</taxon>
        <taxon>Pichiomycetes</taxon>
        <taxon>Pichiales</taxon>
        <taxon>Pichiaceae</taxon>
        <taxon>Brettanomyces</taxon>
    </lineage>
</organism>
<dbReference type="AlphaFoldDB" id="A0A448YH41"/>
<feature type="compositionally biased region" description="Pro residues" evidence="5">
    <location>
        <begin position="331"/>
        <end position="340"/>
    </location>
</feature>
<evidence type="ECO:0000313" key="8">
    <source>
        <dbReference type="Proteomes" id="UP000290900"/>
    </source>
</evidence>
<sequence length="1181" mass="132303">MTPHAPKRKQRKRNRVPISCTICRRRKVKCDKKKPQCTNCVKNGVAHLCRYLEPTWAKPLEQEELSIPGATVANYSDKLQYENAKLKERIKELERSVVAKSEVTEEQSSSARVQPGNQSNGAANNIPKPHAAAALPEDLLDCISNSNILFTAKKGQNYHFPILYQISVLSWMFAVRNDSYLNDLWLKILRLRKHYEYYYSSKNAMVDASRNLAADYNNYGNKLDRVRSQRDLNVISQEKTNEHTSKLKKFLDGTLQPGQSKENPLETLPPIVPNSRVSYSDVTEEADEIDDPKIFPLMLGDARALFKEKLSRLNVSAMRDTLGTRPNSPSATPPTVPGSPLPSRKRPRDEPTARPLKPSLSPSSVKHLNYNNTEEVLSVIEKQLPSREVIWLLIDRFFDKLYIHLPYLDEEVFRARVATIIGSEETNIKTEPGENVDTVKADPKAKKSPTSLPSSIGSQYCEEFLYLCLMLIVIRLSWLSLPNKVTPNLTPGELLLMRPENFVTMALVDMVKEVFSSAKIMSKPSLIIFQVGLFLKFYNEFSPEDGFDLDDSFTSNVNTSGSSLNSSDLSGDLTNESPNMNSPNFTAMLVQLARTIGLNRDPLNFKNFYSSSSDPVTNSKLFRKRHLWRKLWYGLLYLTIESNLSLSDYKKGLPIELDLDPTLGSVNRTWDCRLPGGVEQGVLEKSFGGSSLEKEQIVVSNFRDSIPVYHLLYKAMSALFTIGSPPTTKSLGRVMNKLLDMISEKSKLGISFAGVGTEAETMAGTESGNGASGKNTIRGTILLSSSSSSSLSSFAASVRIYKLRLYLVVKSLLFALNYLLFLNHEQKFNRLIADKSSTMAKINKQKEYIDTYFEGSLLLAVDNFNIFIQLIDNYGKVFPNRGAEFITYPFLLVLNHRSHEFLISLILRLQQGSPVVLEILEKNGIDREELLDRLFRYLGTFLDKLEGLTGSYYYAWRLKKMARFFYNILANSKKLFSEKPEASSLSQVRPIRPKRVRSNLVPSQPDAFEIAFGTSKLPPVTDYTELSNGTYELYERDVAGTFKQPGMTNIQLQQMPTNPIPPAANSLFNDDFFSDNFFSDLNEMSMGLSNDALDGLPYIPDGGLGNNDSSPGNVLNARNAMLGGNGFVGSAYNSLNEIDYTNVDLNAQLDDSNSNTNSNGGGFPEGHLGLGGLNLRFSDEL</sequence>
<dbReference type="PROSITE" id="PS00463">
    <property type="entry name" value="ZN2_CY6_FUNGAL_1"/>
    <property type="match status" value="1"/>
</dbReference>
<feature type="domain" description="Zn(2)-C6 fungal-type" evidence="6">
    <location>
        <begin position="19"/>
        <end position="51"/>
    </location>
</feature>
<dbReference type="Proteomes" id="UP000290900">
    <property type="component" value="Unassembled WGS sequence"/>
</dbReference>
<evidence type="ECO:0000259" key="6">
    <source>
        <dbReference type="PROSITE" id="PS50048"/>
    </source>
</evidence>
<keyword evidence="3" id="KW-0804">Transcription</keyword>
<evidence type="ECO:0000313" key="7">
    <source>
        <dbReference type="EMBL" id="VEU20221.1"/>
    </source>
</evidence>
<evidence type="ECO:0000256" key="3">
    <source>
        <dbReference type="ARBA" id="ARBA00023163"/>
    </source>
</evidence>
<keyword evidence="1" id="KW-0805">Transcription regulation</keyword>
<feature type="region of interest" description="Disordered" evidence="5">
    <location>
        <begin position="101"/>
        <end position="128"/>
    </location>
</feature>
<dbReference type="OrthoDB" id="4159781at2759"/>
<dbReference type="CDD" id="cd12148">
    <property type="entry name" value="fungal_TF_MHR"/>
    <property type="match status" value="1"/>
</dbReference>
<proteinExistence type="predicted"/>
<accession>A0A448YH41</accession>
<dbReference type="InterPro" id="IPR036864">
    <property type="entry name" value="Zn2-C6_fun-type_DNA-bd_sf"/>
</dbReference>
<name>A0A448YH41_BRENA</name>
<reference evidence="7 8" key="1">
    <citation type="submission" date="2018-12" db="EMBL/GenBank/DDBJ databases">
        <authorList>
            <person name="Tiukova I."/>
            <person name="Dainat J."/>
        </authorList>
    </citation>
    <scope>NUCLEOTIDE SEQUENCE [LARGE SCALE GENOMIC DNA]</scope>
</reference>
<feature type="region of interest" description="Disordered" evidence="5">
    <location>
        <begin position="320"/>
        <end position="367"/>
    </location>
</feature>
<dbReference type="InParanoid" id="A0A448YH41"/>
<evidence type="ECO:0000256" key="1">
    <source>
        <dbReference type="ARBA" id="ARBA00023015"/>
    </source>
</evidence>
<feature type="compositionally biased region" description="Low complexity" evidence="5">
    <location>
        <begin position="355"/>
        <end position="364"/>
    </location>
</feature>
<dbReference type="GO" id="GO:0008270">
    <property type="term" value="F:zinc ion binding"/>
    <property type="evidence" value="ECO:0007669"/>
    <property type="project" value="InterPro"/>
</dbReference>
<dbReference type="InterPro" id="IPR001138">
    <property type="entry name" value="Zn2Cys6_DnaBD"/>
</dbReference>
<dbReference type="EMBL" id="CAACVR010000002">
    <property type="protein sequence ID" value="VEU20221.1"/>
    <property type="molecule type" value="Genomic_DNA"/>
</dbReference>
<gene>
    <name evidence="7" type="ORF">BRENAR_LOCUS956</name>
</gene>
<dbReference type="CDD" id="cd00067">
    <property type="entry name" value="GAL4"/>
    <property type="match status" value="1"/>
</dbReference>
<dbReference type="SMART" id="SM00066">
    <property type="entry name" value="GAL4"/>
    <property type="match status" value="1"/>
</dbReference>
<protein>
    <submittedName>
        <fullName evidence="7">DEKNAAC100950</fullName>
    </submittedName>
</protein>
<dbReference type="Gene3D" id="4.10.240.10">
    <property type="entry name" value="Zn(2)-C6 fungal-type DNA-binding domain"/>
    <property type="match status" value="1"/>
</dbReference>
<dbReference type="InterPro" id="IPR050675">
    <property type="entry name" value="OAF3"/>
</dbReference>
<dbReference type="PANTHER" id="PTHR31069">
    <property type="entry name" value="OLEATE-ACTIVATED TRANSCRIPTION FACTOR 1-RELATED"/>
    <property type="match status" value="1"/>
</dbReference>
<keyword evidence="2" id="KW-0238">DNA-binding</keyword>
<feature type="compositionally biased region" description="Low complexity" evidence="5">
    <location>
        <begin position="560"/>
        <end position="575"/>
    </location>
</feature>
<evidence type="ECO:0000256" key="2">
    <source>
        <dbReference type="ARBA" id="ARBA00023125"/>
    </source>
</evidence>
<dbReference type="PANTHER" id="PTHR31069:SF12">
    <property type="entry name" value="TRANSCRIPTION FACTOR DOMAIN-CONTAINING PROTEIN"/>
    <property type="match status" value="1"/>
</dbReference>
<dbReference type="SUPFAM" id="SSF57701">
    <property type="entry name" value="Zn2/Cys6 DNA-binding domain"/>
    <property type="match status" value="1"/>
</dbReference>